<evidence type="ECO:0000313" key="4">
    <source>
        <dbReference type="Proteomes" id="UP001590951"/>
    </source>
</evidence>
<dbReference type="Proteomes" id="UP001590951">
    <property type="component" value="Unassembled WGS sequence"/>
</dbReference>
<reference evidence="3 4" key="1">
    <citation type="submission" date="2024-09" db="EMBL/GenBank/DDBJ databases">
        <title>Rethinking Asexuality: The Enigmatic Case of Functional Sexual Genes in Lepraria (Stereocaulaceae).</title>
        <authorList>
            <person name="Doellman M."/>
            <person name="Sun Y."/>
            <person name="Barcenas-Pena A."/>
            <person name="Lumbsch H.T."/>
            <person name="Grewe F."/>
        </authorList>
    </citation>
    <scope>NUCLEOTIDE SEQUENCE [LARGE SCALE GENOMIC DNA]</scope>
    <source>
        <strain evidence="3 4">Grewe 0041</strain>
    </source>
</reference>
<sequence>MNVIQSEAECSISKATDEEANHVAAEPASFNGEPFSDHDKEPSTRLRDELSCLVEFMDKDMKTIFDVQKDLKDGTRKTIEFDCLWQLFKPGEFVVTSGNQKRAYVVLLVDVHCTKAHHRYLKTAFCLHARERRKRHI</sequence>
<evidence type="ECO:0000256" key="1">
    <source>
        <dbReference type="SAM" id="MobiDB-lite"/>
    </source>
</evidence>
<keyword evidence="4" id="KW-1185">Reference proteome</keyword>
<dbReference type="Pfam" id="PF22942">
    <property type="entry name" value="DUF7025"/>
    <property type="match status" value="1"/>
</dbReference>
<dbReference type="EMBL" id="JBHFEH010000003">
    <property type="protein sequence ID" value="KAL2058235.1"/>
    <property type="molecule type" value="Genomic_DNA"/>
</dbReference>
<feature type="region of interest" description="Disordered" evidence="1">
    <location>
        <begin position="15"/>
        <end position="44"/>
    </location>
</feature>
<evidence type="ECO:0000259" key="2">
    <source>
        <dbReference type="Pfam" id="PF22942"/>
    </source>
</evidence>
<feature type="compositionally biased region" description="Basic and acidic residues" evidence="1">
    <location>
        <begin position="35"/>
        <end position="44"/>
    </location>
</feature>
<evidence type="ECO:0000313" key="3">
    <source>
        <dbReference type="EMBL" id="KAL2058235.1"/>
    </source>
</evidence>
<accession>A0ABR4BK96</accession>
<gene>
    <name evidence="3" type="ORF">ABVK25_001853</name>
</gene>
<proteinExistence type="predicted"/>
<dbReference type="InterPro" id="IPR054289">
    <property type="entry name" value="DUF7025"/>
</dbReference>
<comment type="caution">
    <text evidence="3">The sequence shown here is derived from an EMBL/GenBank/DDBJ whole genome shotgun (WGS) entry which is preliminary data.</text>
</comment>
<name>A0ABR4BK96_9LECA</name>
<feature type="domain" description="DUF7025" evidence="2">
    <location>
        <begin position="74"/>
        <end position="115"/>
    </location>
</feature>
<organism evidence="3 4">
    <name type="scientific">Lepraria finkii</name>
    <dbReference type="NCBI Taxonomy" id="1340010"/>
    <lineage>
        <taxon>Eukaryota</taxon>
        <taxon>Fungi</taxon>
        <taxon>Dikarya</taxon>
        <taxon>Ascomycota</taxon>
        <taxon>Pezizomycotina</taxon>
        <taxon>Lecanoromycetes</taxon>
        <taxon>OSLEUM clade</taxon>
        <taxon>Lecanoromycetidae</taxon>
        <taxon>Lecanorales</taxon>
        <taxon>Lecanorineae</taxon>
        <taxon>Stereocaulaceae</taxon>
        <taxon>Lepraria</taxon>
    </lineage>
</organism>
<protein>
    <recommendedName>
        <fullName evidence="2">DUF7025 domain-containing protein</fullName>
    </recommendedName>
</protein>